<feature type="region of interest" description="Disordered" evidence="2">
    <location>
        <begin position="144"/>
        <end position="169"/>
    </location>
</feature>
<feature type="compositionally biased region" description="Basic and acidic residues" evidence="2">
    <location>
        <begin position="160"/>
        <end position="169"/>
    </location>
</feature>
<dbReference type="OrthoDB" id="594666at2"/>
<dbReference type="InterPro" id="IPR019734">
    <property type="entry name" value="TPR_rpt"/>
</dbReference>
<dbReference type="Proteomes" id="UP000245962">
    <property type="component" value="Unassembled WGS sequence"/>
</dbReference>
<protein>
    <submittedName>
        <fullName evidence="3">Uncharacterized protein</fullName>
    </submittedName>
</protein>
<dbReference type="RefSeq" id="WP_116692949.1">
    <property type="nucleotide sequence ID" value="NZ_QEHR01000001.1"/>
</dbReference>
<evidence type="ECO:0000313" key="4">
    <source>
        <dbReference type="Proteomes" id="UP000245962"/>
    </source>
</evidence>
<organism evidence="3 4">
    <name type="scientific">Marixanthomonas spongiae</name>
    <dbReference type="NCBI Taxonomy" id="2174845"/>
    <lineage>
        <taxon>Bacteria</taxon>
        <taxon>Pseudomonadati</taxon>
        <taxon>Bacteroidota</taxon>
        <taxon>Flavobacteriia</taxon>
        <taxon>Flavobacteriales</taxon>
        <taxon>Flavobacteriaceae</taxon>
        <taxon>Marixanthomonas</taxon>
    </lineage>
</organism>
<proteinExistence type="predicted"/>
<dbReference type="AlphaFoldDB" id="A0A2U0I7W9"/>
<accession>A0A2U0I7W9</accession>
<dbReference type="PROSITE" id="PS50005">
    <property type="entry name" value="TPR"/>
    <property type="match status" value="1"/>
</dbReference>
<reference evidence="3 4" key="1">
    <citation type="submission" date="2018-04" db="EMBL/GenBank/DDBJ databases">
        <title>Marixanthomonas spongiae HN-E44 sp. nov., isolated from a marine sponge.</title>
        <authorList>
            <person name="Luo L."/>
            <person name="Zhuang L."/>
        </authorList>
    </citation>
    <scope>NUCLEOTIDE SEQUENCE [LARGE SCALE GENOMIC DNA]</scope>
    <source>
        <strain evidence="3 4">HN-E44</strain>
    </source>
</reference>
<keyword evidence="4" id="KW-1185">Reference proteome</keyword>
<dbReference type="EMBL" id="QEHR01000001">
    <property type="protein sequence ID" value="PVW17202.1"/>
    <property type="molecule type" value="Genomic_DNA"/>
</dbReference>
<sequence>MNTETYTDLLSKPQQLNKEAMEQLEVVISKFPYFQSARALQLKALKNQSSFLYNDALKVTAAYTTNRDILFEFITSETFAQNEISQLIQQHDPAVNEIEVVSEDVSKQTATELDNQMKAELKKAEAILNPDLFERKYHSVEKLAGIPSEEETTGEPEATSSEKDKAEAEKTLELDKPIDFTKKDTHSFSEWLKLTQAKPIDRSAEKKTESQKVDESISEALPACIQEKKQETQTSDQERKFKMIEKFIQEKPKIKPAEQQLSKTNLAEPYTQTPKALMTETLAKVYLQQKNYKKAMQAYKILILKNPEKSGFFADQIRAIEKLIDTQ</sequence>
<feature type="repeat" description="TPR" evidence="1">
    <location>
        <begin position="276"/>
        <end position="309"/>
    </location>
</feature>
<evidence type="ECO:0000313" key="3">
    <source>
        <dbReference type="EMBL" id="PVW17202.1"/>
    </source>
</evidence>
<name>A0A2U0I7W9_9FLAO</name>
<gene>
    <name evidence="3" type="ORF">DDV96_01420</name>
</gene>
<keyword evidence="1" id="KW-0802">TPR repeat</keyword>
<evidence type="ECO:0000256" key="2">
    <source>
        <dbReference type="SAM" id="MobiDB-lite"/>
    </source>
</evidence>
<comment type="caution">
    <text evidence="3">The sequence shown here is derived from an EMBL/GenBank/DDBJ whole genome shotgun (WGS) entry which is preliminary data.</text>
</comment>
<evidence type="ECO:0000256" key="1">
    <source>
        <dbReference type="PROSITE-ProRule" id="PRU00339"/>
    </source>
</evidence>